<dbReference type="InterPro" id="IPR014001">
    <property type="entry name" value="Helicase_ATP-bd"/>
</dbReference>
<protein>
    <recommendedName>
        <fullName evidence="6">ATP-dependent RNA helicase</fullName>
        <ecNumber evidence="6">3.6.4.13</ecNumber>
    </recommendedName>
</protein>
<gene>
    <name evidence="10" type="ORF">BDY17DRAFT_294016</name>
</gene>
<dbReference type="PANTHER" id="PTHR24031">
    <property type="entry name" value="RNA HELICASE"/>
    <property type="match status" value="1"/>
</dbReference>
<keyword evidence="3 6" id="KW-0347">Helicase</keyword>
<feature type="compositionally biased region" description="Basic and acidic residues" evidence="7">
    <location>
        <begin position="74"/>
        <end position="83"/>
    </location>
</feature>
<comment type="domain">
    <text evidence="6">The Q motif is unique to and characteristic of the DEAD box family of RNA helicases and controls ATP binding and hydrolysis.</text>
</comment>
<feature type="compositionally biased region" description="Acidic residues" evidence="7">
    <location>
        <begin position="731"/>
        <end position="744"/>
    </location>
</feature>
<keyword evidence="4 6" id="KW-0067">ATP-binding</keyword>
<evidence type="ECO:0000256" key="4">
    <source>
        <dbReference type="ARBA" id="ARBA00022840"/>
    </source>
</evidence>
<keyword evidence="2 6" id="KW-0378">Hydrolase</keyword>
<evidence type="ECO:0000259" key="8">
    <source>
        <dbReference type="PROSITE" id="PS51192"/>
    </source>
</evidence>
<dbReference type="PROSITE" id="PS51192">
    <property type="entry name" value="HELICASE_ATP_BIND_1"/>
    <property type="match status" value="1"/>
</dbReference>
<evidence type="ECO:0000256" key="6">
    <source>
        <dbReference type="RuleBase" id="RU365068"/>
    </source>
</evidence>
<dbReference type="Pfam" id="PF00270">
    <property type="entry name" value="DEAD"/>
    <property type="match status" value="2"/>
</dbReference>
<comment type="similarity">
    <text evidence="6">Belongs to the DEAD box helicase family.</text>
</comment>
<dbReference type="OrthoDB" id="3370at2759"/>
<dbReference type="InterPro" id="IPR000629">
    <property type="entry name" value="RNA-helicase_DEAD-box_CS"/>
</dbReference>
<dbReference type="GO" id="GO:0016787">
    <property type="term" value="F:hydrolase activity"/>
    <property type="evidence" value="ECO:0007669"/>
    <property type="project" value="UniProtKB-KW"/>
</dbReference>
<dbReference type="InterPro" id="IPR001650">
    <property type="entry name" value="Helicase_C-like"/>
</dbReference>
<feature type="compositionally biased region" description="Basic and acidic residues" evidence="7">
    <location>
        <begin position="772"/>
        <end position="783"/>
    </location>
</feature>
<dbReference type="PROSITE" id="PS00039">
    <property type="entry name" value="DEAD_ATP_HELICASE"/>
    <property type="match status" value="1"/>
</dbReference>
<evidence type="ECO:0000313" key="10">
    <source>
        <dbReference type="EMBL" id="KAF2485642.1"/>
    </source>
</evidence>
<feature type="compositionally biased region" description="Polar residues" evidence="7">
    <location>
        <begin position="165"/>
        <end position="186"/>
    </location>
</feature>
<dbReference type="CDD" id="cd18787">
    <property type="entry name" value="SF2_C_DEAD"/>
    <property type="match status" value="1"/>
</dbReference>
<dbReference type="Pfam" id="PF00271">
    <property type="entry name" value="Helicase_C"/>
    <property type="match status" value="1"/>
</dbReference>
<proteinExistence type="inferred from homology"/>
<dbReference type="SMART" id="SM00487">
    <property type="entry name" value="DEXDc"/>
    <property type="match status" value="1"/>
</dbReference>
<feature type="domain" description="Helicase ATP-binding" evidence="8">
    <location>
        <begin position="391"/>
        <end position="655"/>
    </location>
</feature>
<feature type="region of interest" description="Disordered" evidence="7">
    <location>
        <begin position="1"/>
        <end position="300"/>
    </location>
</feature>
<dbReference type="PROSITE" id="PS51194">
    <property type="entry name" value="HELICASE_CTER"/>
    <property type="match status" value="1"/>
</dbReference>
<evidence type="ECO:0000256" key="2">
    <source>
        <dbReference type="ARBA" id="ARBA00022801"/>
    </source>
</evidence>
<feature type="compositionally biased region" description="Low complexity" evidence="7">
    <location>
        <begin position="745"/>
        <end position="758"/>
    </location>
</feature>
<dbReference type="Gene3D" id="3.40.50.300">
    <property type="entry name" value="P-loop containing nucleotide triphosphate hydrolases"/>
    <property type="match status" value="2"/>
</dbReference>
<name>A0A6A6Q041_9PEZI</name>
<dbReference type="GO" id="GO:0003724">
    <property type="term" value="F:RNA helicase activity"/>
    <property type="evidence" value="ECO:0007669"/>
    <property type="project" value="UniProtKB-EC"/>
</dbReference>
<feature type="domain" description="Helicase C-terminal" evidence="9">
    <location>
        <begin position="796"/>
        <end position="941"/>
    </location>
</feature>
<evidence type="ECO:0000259" key="9">
    <source>
        <dbReference type="PROSITE" id="PS51194"/>
    </source>
</evidence>
<evidence type="ECO:0000313" key="11">
    <source>
        <dbReference type="Proteomes" id="UP000799767"/>
    </source>
</evidence>
<accession>A0A6A6Q041</accession>
<dbReference type="GO" id="GO:0005524">
    <property type="term" value="F:ATP binding"/>
    <property type="evidence" value="ECO:0007669"/>
    <property type="project" value="UniProtKB-UniRule"/>
</dbReference>
<keyword evidence="11" id="KW-1185">Reference proteome</keyword>
<evidence type="ECO:0000256" key="3">
    <source>
        <dbReference type="ARBA" id="ARBA00022806"/>
    </source>
</evidence>
<feature type="compositionally biased region" description="Basic and acidic residues" evidence="7">
    <location>
        <begin position="91"/>
        <end position="120"/>
    </location>
</feature>
<comment type="catalytic activity">
    <reaction evidence="6">
        <text>ATP + H2O = ADP + phosphate + H(+)</text>
        <dbReference type="Rhea" id="RHEA:13065"/>
        <dbReference type="ChEBI" id="CHEBI:15377"/>
        <dbReference type="ChEBI" id="CHEBI:15378"/>
        <dbReference type="ChEBI" id="CHEBI:30616"/>
        <dbReference type="ChEBI" id="CHEBI:43474"/>
        <dbReference type="ChEBI" id="CHEBI:456216"/>
        <dbReference type="EC" id="3.6.4.13"/>
    </reaction>
</comment>
<dbReference type="EMBL" id="MU001633">
    <property type="protein sequence ID" value="KAF2485642.1"/>
    <property type="molecule type" value="Genomic_DNA"/>
</dbReference>
<dbReference type="InterPro" id="IPR027417">
    <property type="entry name" value="P-loop_NTPase"/>
</dbReference>
<feature type="region of interest" description="Disordered" evidence="7">
    <location>
        <begin position="726"/>
        <end position="783"/>
    </location>
</feature>
<dbReference type="GeneID" id="54474077"/>
<feature type="compositionally biased region" description="Pro residues" evidence="7">
    <location>
        <begin position="10"/>
        <end position="27"/>
    </location>
</feature>
<dbReference type="Proteomes" id="UP000799767">
    <property type="component" value="Unassembled WGS sequence"/>
</dbReference>
<dbReference type="SMART" id="SM00490">
    <property type="entry name" value="HELICc"/>
    <property type="match status" value="1"/>
</dbReference>
<dbReference type="RefSeq" id="XP_033592211.1">
    <property type="nucleotide sequence ID" value="XM_033733075.1"/>
</dbReference>
<feature type="compositionally biased region" description="Basic and acidic residues" evidence="7">
    <location>
        <begin position="140"/>
        <end position="164"/>
    </location>
</feature>
<dbReference type="GO" id="GO:0003723">
    <property type="term" value="F:RNA binding"/>
    <property type="evidence" value="ECO:0007669"/>
    <property type="project" value="UniProtKB-UniRule"/>
</dbReference>
<feature type="compositionally biased region" description="Low complexity" evidence="7">
    <location>
        <begin position="39"/>
        <end position="62"/>
    </location>
</feature>
<keyword evidence="5 6" id="KW-0694">RNA-binding</keyword>
<evidence type="ECO:0000256" key="7">
    <source>
        <dbReference type="SAM" id="MobiDB-lite"/>
    </source>
</evidence>
<dbReference type="AlphaFoldDB" id="A0A6A6Q041"/>
<dbReference type="EC" id="3.6.4.13" evidence="6"/>
<keyword evidence="1 6" id="KW-0547">Nucleotide-binding</keyword>
<evidence type="ECO:0000256" key="5">
    <source>
        <dbReference type="ARBA" id="ARBA00022884"/>
    </source>
</evidence>
<feature type="compositionally biased region" description="Basic and acidic residues" evidence="7">
    <location>
        <begin position="283"/>
        <end position="298"/>
    </location>
</feature>
<sequence>MATLYKRYVPPKPSSTPTPPEAPPPAPRVESTLYKRYVPPKSHTTTTPAAAPLPAPRLEAATVSEDVSTKRKRERPEEEVAERKAKKLRKKSIDPATVKEQDDGSTAVEKDPSPKAHEETIDQQQGDFSHIKNIKKRHKLEKEARKARKAAEKDAIDGLADGEKTGQSNAAADTIIAESQPSPNTSDRVEVATLSSDRKADKKEKKKRKQKMIVPSEKAHIPEDNPAEENEPERSVSQPKKRQHKLETALQDTSKDELREQDEPEEHLRKHAGIMSKFAQSKHMSELEVRTAPQDEGRPNTPPVMLDLAPLPQPEEAPVPAFKPDLSTLPKWLVEPTIVSDQSKISFQDLQLEGGVVQHLSKLGFSEAMPVQTALIPMLLPPGTPGAKFLRGSAPVLPDIAVGAPTGSGKTIAYLLPLIESIKRTAGSGRLKALVVVPTRELVLQIAAVAESLSRGSSVRIGVATGVGSFKDEQGKIMKAGQRYDPEGYRALMQRADRINHPPDADSDEFEDYLRELEMEDARDVKLIQDAISTLVNHVPTYESAVDLLVATPGRLLEHLDHTLGFSLTHLEWFILDEADKLVDGQYDGFLDIVNNELSRPRKEGEQDARERYLRLKGVWNEQRERRVRKVVLSATMTRDASKLVDLRLKRPQMILVRGQGESDVTINSEANGDALVEDATSTFELPPTLAEYCVPVGDGSEKPLYLLEVLEKRMVNGSNRIAANRLGEAEAMDSSDSDSDSDSSESSTASSEDSSVSSDDDDETTKAIDQAQERNDIDAGIHPDRLALLDRPFPSKSSSMVPTILIFASSTESANRLAHLLQTMNPEWATWIKALTKTDSKQPFSNTPASQPIIVVSTDRAARGIDTIGNRPVTHVVQYDVPHSATSYIHRVGRTARAGKAGEAWTLYTHSEARWFHKGIVKGKSIKRKGQVEKTKVDVSGDDAKRERLEKAIAGMREEVHGGRKAR</sequence>
<dbReference type="SUPFAM" id="SSF52540">
    <property type="entry name" value="P-loop containing nucleoside triphosphate hydrolases"/>
    <property type="match status" value="2"/>
</dbReference>
<organism evidence="10 11">
    <name type="scientific">Neohortaea acidophila</name>
    <dbReference type="NCBI Taxonomy" id="245834"/>
    <lineage>
        <taxon>Eukaryota</taxon>
        <taxon>Fungi</taxon>
        <taxon>Dikarya</taxon>
        <taxon>Ascomycota</taxon>
        <taxon>Pezizomycotina</taxon>
        <taxon>Dothideomycetes</taxon>
        <taxon>Dothideomycetidae</taxon>
        <taxon>Mycosphaerellales</taxon>
        <taxon>Teratosphaeriaceae</taxon>
        <taxon>Neohortaea</taxon>
    </lineage>
</organism>
<evidence type="ECO:0000256" key="1">
    <source>
        <dbReference type="ARBA" id="ARBA00022741"/>
    </source>
</evidence>
<reference evidence="10" key="1">
    <citation type="journal article" date="2020" name="Stud. Mycol.">
        <title>101 Dothideomycetes genomes: a test case for predicting lifestyles and emergence of pathogens.</title>
        <authorList>
            <person name="Haridas S."/>
            <person name="Albert R."/>
            <person name="Binder M."/>
            <person name="Bloem J."/>
            <person name="Labutti K."/>
            <person name="Salamov A."/>
            <person name="Andreopoulos B."/>
            <person name="Baker S."/>
            <person name="Barry K."/>
            <person name="Bills G."/>
            <person name="Bluhm B."/>
            <person name="Cannon C."/>
            <person name="Castanera R."/>
            <person name="Culley D."/>
            <person name="Daum C."/>
            <person name="Ezra D."/>
            <person name="Gonzalez J."/>
            <person name="Henrissat B."/>
            <person name="Kuo A."/>
            <person name="Liang C."/>
            <person name="Lipzen A."/>
            <person name="Lutzoni F."/>
            <person name="Magnuson J."/>
            <person name="Mondo S."/>
            <person name="Nolan M."/>
            <person name="Ohm R."/>
            <person name="Pangilinan J."/>
            <person name="Park H.-J."/>
            <person name="Ramirez L."/>
            <person name="Alfaro M."/>
            <person name="Sun H."/>
            <person name="Tritt A."/>
            <person name="Yoshinaga Y."/>
            <person name="Zwiers L.-H."/>
            <person name="Turgeon B."/>
            <person name="Goodwin S."/>
            <person name="Spatafora J."/>
            <person name="Crous P."/>
            <person name="Grigoriev I."/>
        </authorList>
    </citation>
    <scope>NUCLEOTIDE SEQUENCE</scope>
    <source>
        <strain evidence="10">CBS 113389</strain>
    </source>
</reference>
<comment type="function">
    <text evidence="6">RNA helicase.</text>
</comment>
<dbReference type="InterPro" id="IPR011545">
    <property type="entry name" value="DEAD/DEAH_box_helicase_dom"/>
</dbReference>